<dbReference type="PANTHER" id="PTHR32119">
    <property type="entry name" value="OROTIDINE 5'-PHOSPHATE DECARBOXYLASE"/>
    <property type="match status" value="1"/>
</dbReference>
<feature type="active site" description="For OMPdecase activity" evidence="8">
    <location>
        <position position="130"/>
    </location>
</feature>
<sequence length="283" mass="31055">MTRNFEDSARQIVVEGFNIISNPRVFFILRVLAITQNAYICTIRFHGGSQFLGPFETRLSEISKQKKSRVILALDTIKSREFDLEQARSFVQSVERYIVGVKLGLPAFANLCQETKRLIQSFPELPFIADWKLADVPHTNRLVTQKLLKLGFSATIVHAVVGEDSLKEVKSVADEHSAGVVGVVAMSNSGASTLNSLFDTLLQKCVRAGIKCFIAPATFPDIIRKTKQSVEECVVLSPGVGAQGGDSKLAVSAGADFLIIGRSITDSENPEKQAQLEAQNSWR</sequence>
<feature type="binding site" evidence="9">
    <location>
        <position position="187"/>
    </location>
    <ligand>
        <name>substrate</name>
    </ligand>
</feature>
<feature type="domain" description="Orotidine 5'-phosphate decarboxylase" evidence="10">
    <location>
        <begin position="69"/>
        <end position="277"/>
    </location>
</feature>
<evidence type="ECO:0000256" key="2">
    <source>
        <dbReference type="ARBA" id="ARBA00012321"/>
    </source>
</evidence>
<dbReference type="GO" id="GO:0044205">
    <property type="term" value="P:'de novo' UMP biosynthetic process"/>
    <property type="evidence" value="ECO:0007669"/>
    <property type="project" value="UniProtKB-UniPathway"/>
</dbReference>
<dbReference type="Pfam" id="PF00215">
    <property type="entry name" value="OMPdecase"/>
    <property type="match status" value="1"/>
</dbReference>
<dbReference type="PANTHER" id="PTHR32119:SF2">
    <property type="entry name" value="OROTIDINE 5'-PHOSPHATE DECARBOXYLASE"/>
    <property type="match status" value="1"/>
</dbReference>
<dbReference type="Gene3D" id="3.20.20.70">
    <property type="entry name" value="Aldolase class I"/>
    <property type="match status" value="1"/>
</dbReference>
<dbReference type="GO" id="GO:0005829">
    <property type="term" value="C:cytosol"/>
    <property type="evidence" value="ECO:0007669"/>
    <property type="project" value="TreeGrafter"/>
</dbReference>
<feature type="active site" description="For OMPdecase activity" evidence="8">
    <location>
        <position position="135"/>
    </location>
</feature>
<dbReference type="Proteomes" id="UP000240569">
    <property type="component" value="Unassembled WGS sequence"/>
</dbReference>
<dbReference type="InterPro" id="IPR011060">
    <property type="entry name" value="RibuloseP-bd_barrel"/>
</dbReference>
<dbReference type="InterPro" id="IPR001754">
    <property type="entry name" value="OMPdeCOase_dom"/>
</dbReference>
<name>A0A2R6AJB7_9ARCH</name>
<dbReference type="CDD" id="cd04725">
    <property type="entry name" value="OMP_decarboxylase_like"/>
    <property type="match status" value="1"/>
</dbReference>
<feature type="binding site" evidence="9">
    <location>
        <position position="262"/>
    </location>
    <ligand>
        <name>substrate</name>
    </ligand>
</feature>
<dbReference type="AlphaFoldDB" id="A0A2R6AJB7"/>
<dbReference type="SUPFAM" id="SSF51366">
    <property type="entry name" value="Ribulose-phoshate binding barrel"/>
    <property type="match status" value="1"/>
</dbReference>
<dbReference type="GO" id="GO:0006207">
    <property type="term" value="P:'de novo' pyrimidine nucleobase biosynthetic process"/>
    <property type="evidence" value="ECO:0007669"/>
    <property type="project" value="InterPro"/>
</dbReference>
<accession>A0A2R6AJB7</accession>
<proteinExistence type="predicted"/>
<evidence type="ECO:0000256" key="9">
    <source>
        <dbReference type="PIRSR" id="PIRSR614732-2"/>
    </source>
</evidence>
<dbReference type="InterPro" id="IPR014732">
    <property type="entry name" value="OMPdecase"/>
</dbReference>
<evidence type="ECO:0000313" key="12">
    <source>
        <dbReference type="Proteomes" id="UP000240569"/>
    </source>
</evidence>
<protein>
    <recommendedName>
        <fullName evidence="3">Orotidine 5'-phosphate decarboxylase</fullName>
        <ecNumber evidence="2">4.1.1.23</ecNumber>
    </recommendedName>
    <alternativeName>
        <fullName evidence="7">OMP decarboxylase</fullName>
    </alternativeName>
</protein>
<dbReference type="UniPathway" id="UPA00070">
    <property type="reaction ID" value="UER00120"/>
</dbReference>
<feature type="binding site" evidence="9">
    <location>
        <position position="102"/>
    </location>
    <ligand>
        <name>substrate</name>
    </ligand>
</feature>
<organism evidence="11 12">
    <name type="scientific">Candidatus Marsarchaeota G1 archaeon BE_D</name>
    <dbReference type="NCBI Taxonomy" id="1978156"/>
    <lineage>
        <taxon>Archaea</taxon>
        <taxon>Candidatus Marsarchaeota</taxon>
        <taxon>Candidatus Marsarchaeota group 1</taxon>
    </lineage>
</organism>
<evidence type="ECO:0000256" key="6">
    <source>
        <dbReference type="ARBA" id="ARBA00023239"/>
    </source>
</evidence>
<comment type="pathway">
    <text evidence="1">Pyrimidine metabolism; UMP biosynthesis via de novo pathway; UMP from orotate: step 2/2.</text>
</comment>
<evidence type="ECO:0000256" key="8">
    <source>
        <dbReference type="PIRSR" id="PIRSR614732-1"/>
    </source>
</evidence>
<feature type="binding site" evidence="9">
    <location>
        <position position="261"/>
    </location>
    <ligand>
        <name>substrate</name>
    </ligand>
</feature>
<evidence type="ECO:0000256" key="4">
    <source>
        <dbReference type="ARBA" id="ARBA00022793"/>
    </source>
</evidence>
<comment type="caution">
    <text evidence="11">The sequence shown here is derived from an EMBL/GenBank/DDBJ whole genome shotgun (WGS) entry which is preliminary data.</text>
</comment>
<dbReference type="EC" id="4.1.1.23" evidence="2"/>
<keyword evidence="5" id="KW-0665">Pyrimidine biosynthesis</keyword>
<dbReference type="GO" id="GO:0004590">
    <property type="term" value="F:orotidine-5'-phosphate decarboxylase activity"/>
    <property type="evidence" value="ECO:0007669"/>
    <property type="project" value="UniProtKB-EC"/>
</dbReference>
<evidence type="ECO:0000256" key="3">
    <source>
        <dbReference type="ARBA" id="ARBA00021923"/>
    </source>
</evidence>
<dbReference type="InterPro" id="IPR013785">
    <property type="entry name" value="Aldolase_TIM"/>
</dbReference>
<feature type="active site" description="For OMPdecase activity" evidence="8">
    <location>
        <position position="132"/>
    </location>
</feature>
<gene>
    <name evidence="11" type="ORF">B9Q02_02210</name>
</gene>
<evidence type="ECO:0000313" key="11">
    <source>
        <dbReference type="EMBL" id="PSN86433.1"/>
    </source>
</evidence>
<dbReference type="EMBL" id="NEXD01000006">
    <property type="protein sequence ID" value="PSN86433.1"/>
    <property type="molecule type" value="Genomic_DNA"/>
</dbReference>
<evidence type="ECO:0000256" key="5">
    <source>
        <dbReference type="ARBA" id="ARBA00022975"/>
    </source>
</evidence>
<reference evidence="11 12" key="1">
    <citation type="submission" date="2017-04" db="EMBL/GenBank/DDBJ databases">
        <title>Novel microbial lineages endemic to geothermal iron-oxide mats fill important gaps in the evolutionary history of Archaea.</title>
        <authorList>
            <person name="Jay Z.J."/>
            <person name="Beam J.P."/>
            <person name="Dlakic M."/>
            <person name="Rusch D.B."/>
            <person name="Kozubal M.A."/>
            <person name="Inskeep W.P."/>
        </authorList>
    </citation>
    <scope>NUCLEOTIDE SEQUENCE [LARGE SCALE GENOMIC DNA]</scope>
    <source>
        <strain evidence="11">BE_D</strain>
    </source>
</reference>
<dbReference type="SMART" id="SM00934">
    <property type="entry name" value="OMPdecase"/>
    <property type="match status" value="1"/>
</dbReference>
<keyword evidence="6" id="KW-0456">Lyase</keyword>
<evidence type="ECO:0000259" key="10">
    <source>
        <dbReference type="SMART" id="SM00934"/>
    </source>
</evidence>
<keyword evidence="4" id="KW-0210">Decarboxylase</keyword>
<evidence type="ECO:0000256" key="1">
    <source>
        <dbReference type="ARBA" id="ARBA00004861"/>
    </source>
</evidence>
<evidence type="ECO:0000256" key="7">
    <source>
        <dbReference type="ARBA" id="ARBA00033428"/>
    </source>
</evidence>
<dbReference type="NCBIfam" id="TIGR01740">
    <property type="entry name" value="pyrF"/>
    <property type="match status" value="1"/>
</dbReference>